<evidence type="ECO:0000256" key="2">
    <source>
        <dbReference type="ARBA" id="ARBA00023002"/>
    </source>
</evidence>
<dbReference type="InterPro" id="IPR036291">
    <property type="entry name" value="NAD(P)-bd_dom_sf"/>
</dbReference>
<evidence type="ECO:0000256" key="1">
    <source>
        <dbReference type="ARBA" id="ARBA00006484"/>
    </source>
</evidence>
<sequence length="239" mass="23874">MAEPLRTAPFRTALVTGAGSGIGAAVVARLLAGGTEVVALDRSFGDLPDDGAKRVTGDVTVAADRERAVAAVGDRLDLLVNAAAVRPTGPLTGTGEDDWNRCFAVNVTAAAALLAAAAPVLSDDRGSVVNVASAAAYGRRSLGAYGSSKAALISLSRTAATEFAERGIRVNVVLPGTTDTGMLVSARASGTGTGDDRSPRNLGGRVLSAAGVADTLLQVAGAALVTGAVVPVGLLPWEW</sequence>
<reference evidence="4 5" key="1">
    <citation type="journal article" date="2019" name="Int. J. Syst. Evol. Microbiol.">
        <title>The Global Catalogue of Microorganisms (GCM) 10K type strain sequencing project: providing services to taxonomists for standard genome sequencing and annotation.</title>
        <authorList>
            <consortium name="The Broad Institute Genomics Platform"/>
            <consortium name="The Broad Institute Genome Sequencing Center for Infectious Disease"/>
            <person name="Wu L."/>
            <person name="Ma J."/>
        </authorList>
    </citation>
    <scope>NUCLEOTIDE SEQUENCE [LARGE SCALE GENOMIC DNA]</scope>
    <source>
        <strain evidence="4 5">JCM 11896</strain>
    </source>
</reference>
<dbReference type="Gene3D" id="3.40.50.720">
    <property type="entry name" value="NAD(P)-binding Rossmann-like Domain"/>
    <property type="match status" value="1"/>
</dbReference>
<keyword evidence="2" id="KW-0560">Oxidoreductase</keyword>
<dbReference type="PRINTS" id="PR00080">
    <property type="entry name" value="SDRFAMILY"/>
</dbReference>
<comment type="caution">
    <text evidence="4">The sequence shown here is derived from an EMBL/GenBank/DDBJ whole genome shotgun (WGS) entry which is preliminary data.</text>
</comment>
<accession>A0ABN1XL14</accession>
<protein>
    <recommendedName>
        <fullName evidence="6">SDR family oxidoreductase</fullName>
    </recommendedName>
</protein>
<evidence type="ECO:0000313" key="5">
    <source>
        <dbReference type="Proteomes" id="UP001501414"/>
    </source>
</evidence>
<dbReference type="CDD" id="cd05233">
    <property type="entry name" value="SDR_c"/>
    <property type="match status" value="1"/>
</dbReference>
<dbReference type="PRINTS" id="PR00081">
    <property type="entry name" value="GDHRDH"/>
</dbReference>
<name>A0ABN1XL14_9PSEU</name>
<dbReference type="Proteomes" id="UP001501414">
    <property type="component" value="Unassembled WGS sequence"/>
</dbReference>
<dbReference type="PANTHER" id="PTHR43669:SF3">
    <property type="entry name" value="ALCOHOL DEHYDROGENASE, PUTATIVE (AFU_ORTHOLOGUE AFUA_3G03445)-RELATED"/>
    <property type="match status" value="1"/>
</dbReference>
<evidence type="ECO:0000256" key="3">
    <source>
        <dbReference type="RuleBase" id="RU000363"/>
    </source>
</evidence>
<dbReference type="RefSeq" id="WP_344018615.1">
    <property type="nucleotide sequence ID" value="NZ_BAAAJK010000004.1"/>
</dbReference>
<dbReference type="EMBL" id="BAAAJK010000004">
    <property type="protein sequence ID" value="GAA1382150.1"/>
    <property type="molecule type" value="Genomic_DNA"/>
</dbReference>
<dbReference type="InterPro" id="IPR020904">
    <property type="entry name" value="Sc_DH/Rdtase_CS"/>
</dbReference>
<dbReference type="Pfam" id="PF00106">
    <property type="entry name" value="adh_short"/>
    <property type="match status" value="1"/>
</dbReference>
<dbReference type="PROSITE" id="PS00061">
    <property type="entry name" value="ADH_SHORT"/>
    <property type="match status" value="1"/>
</dbReference>
<dbReference type="PANTHER" id="PTHR43669">
    <property type="entry name" value="5-KETO-D-GLUCONATE 5-REDUCTASE"/>
    <property type="match status" value="1"/>
</dbReference>
<keyword evidence="5" id="KW-1185">Reference proteome</keyword>
<dbReference type="SUPFAM" id="SSF51735">
    <property type="entry name" value="NAD(P)-binding Rossmann-fold domains"/>
    <property type="match status" value="1"/>
</dbReference>
<dbReference type="InterPro" id="IPR002347">
    <property type="entry name" value="SDR_fam"/>
</dbReference>
<organism evidence="4 5">
    <name type="scientific">Pseudonocardia kongjuensis</name>
    <dbReference type="NCBI Taxonomy" id="102227"/>
    <lineage>
        <taxon>Bacteria</taxon>
        <taxon>Bacillati</taxon>
        <taxon>Actinomycetota</taxon>
        <taxon>Actinomycetes</taxon>
        <taxon>Pseudonocardiales</taxon>
        <taxon>Pseudonocardiaceae</taxon>
        <taxon>Pseudonocardia</taxon>
    </lineage>
</organism>
<comment type="similarity">
    <text evidence="1 3">Belongs to the short-chain dehydrogenases/reductases (SDR) family.</text>
</comment>
<gene>
    <name evidence="4" type="ORF">GCM10009613_09410</name>
</gene>
<evidence type="ECO:0000313" key="4">
    <source>
        <dbReference type="EMBL" id="GAA1382150.1"/>
    </source>
</evidence>
<evidence type="ECO:0008006" key="6">
    <source>
        <dbReference type="Google" id="ProtNLM"/>
    </source>
</evidence>
<proteinExistence type="inferred from homology"/>